<organism evidence="1 2">
    <name type="scientific">Aureimonas glaciei</name>
    <dbReference type="NCBI Taxonomy" id="1776957"/>
    <lineage>
        <taxon>Bacteria</taxon>
        <taxon>Pseudomonadati</taxon>
        <taxon>Pseudomonadota</taxon>
        <taxon>Alphaproteobacteria</taxon>
        <taxon>Hyphomicrobiales</taxon>
        <taxon>Aurantimonadaceae</taxon>
        <taxon>Aureimonas</taxon>
    </lineage>
</organism>
<dbReference type="Pfam" id="PF00106">
    <property type="entry name" value="adh_short"/>
    <property type="match status" value="1"/>
</dbReference>
<accession>A0A916XXC8</accession>
<dbReference type="InterPro" id="IPR002347">
    <property type="entry name" value="SDR_fam"/>
</dbReference>
<reference evidence="1" key="2">
    <citation type="submission" date="2020-09" db="EMBL/GenBank/DDBJ databases">
        <authorList>
            <person name="Sun Q."/>
            <person name="Zhou Y."/>
        </authorList>
    </citation>
    <scope>NUCLEOTIDE SEQUENCE</scope>
    <source>
        <strain evidence="1">CGMCC 1.15493</strain>
    </source>
</reference>
<proteinExistence type="predicted"/>
<comment type="caution">
    <text evidence="1">The sequence shown here is derived from an EMBL/GenBank/DDBJ whole genome shotgun (WGS) entry which is preliminary data.</text>
</comment>
<dbReference type="Proteomes" id="UP000613160">
    <property type="component" value="Unassembled WGS sequence"/>
</dbReference>
<name>A0A916XXC8_9HYPH</name>
<gene>
    <name evidence="1" type="ORF">GCM10011335_21740</name>
</gene>
<dbReference type="EMBL" id="BMJJ01000004">
    <property type="protein sequence ID" value="GGD18532.1"/>
    <property type="molecule type" value="Genomic_DNA"/>
</dbReference>
<sequence>MARYLIVGAHGGIGEALARRLAREGHDLVLTGRQADAIEAWPANSGLRRSSAMR</sequence>
<dbReference type="SUPFAM" id="SSF51735">
    <property type="entry name" value="NAD(P)-binding Rossmann-fold domains"/>
    <property type="match status" value="1"/>
</dbReference>
<dbReference type="Gene3D" id="3.40.50.720">
    <property type="entry name" value="NAD(P)-binding Rossmann-like Domain"/>
    <property type="match status" value="1"/>
</dbReference>
<evidence type="ECO:0000313" key="2">
    <source>
        <dbReference type="Proteomes" id="UP000613160"/>
    </source>
</evidence>
<keyword evidence="2" id="KW-1185">Reference proteome</keyword>
<evidence type="ECO:0008006" key="3">
    <source>
        <dbReference type="Google" id="ProtNLM"/>
    </source>
</evidence>
<protein>
    <recommendedName>
        <fullName evidence="3">Short chain dehydrogenase</fullName>
    </recommendedName>
</protein>
<dbReference type="AlphaFoldDB" id="A0A916XXC8"/>
<evidence type="ECO:0000313" key="1">
    <source>
        <dbReference type="EMBL" id="GGD18532.1"/>
    </source>
</evidence>
<reference evidence="1" key="1">
    <citation type="journal article" date="2014" name="Int. J. Syst. Evol. Microbiol.">
        <title>Complete genome sequence of Corynebacterium casei LMG S-19264T (=DSM 44701T), isolated from a smear-ripened cheese.</title>
        <authorList>
            <consortium name="US DOE Joint Genome Institute (JGI-PGF)"/>
            <person name="Walter F."/>
            <person name="Albersmeier A."/>
            <person name="Kalinowski J."/>
            <person name="Ruckert C."/>
        </authorList>
    </citation>
    <scope>NUCLEOTIDE SEQUENCE</scope>
    <source>
        <strain evidence="1">CGMCC 1.15493</strain>
    </source>
</reference>
<dbReference type="InterPro" id="IPR036291">
    <property type="entry name" value="NAD(P)-bd_dom_sf"/>
</dbReference>
<dbReference type="RefSeq" id="WP_210319261.1">
    <property type="nucleotide sequence ID" value="NZ_BMJJ01000004.1"/>
</dbReference>